<keyword evidence="7" id="KW-1185">Reference proteome</keyword>
<dbReference type="InterPro" id="IPR006530">
    <property type="entry name" value="YD"/>
</dbReference>
<reference evidence="6 7" key="1">
    <citation type="submission" date="2020-02" db="EMBL/GenBank/DDBJ databases">
        <title>Acidophilic actinobacteria isolated from forest soil.</title>
        <authorList>
            <person name="Golinska P."/>
        </authorList>
    </citation>
    <scope>NUCLEOTIDE SEQUENCE [LARGE SCALE GENOMIC DNA]</scope>
    <source>
        <strain evidence="6 7">NL8</strain>
    </source>
</reference>
<dbReference type="NCBIfam" id="TIGR01643">
    <property type="entry name" value="YD_repeat_2x"/>
    <property type="match status" value="12"/>
</dbReference>
<gene>
    <name evidence="6" type="ORF">KGQ19_37275</name>
</gene>
<comment type="caution">
    <text evidence="6">The sequence shown here is derived from an EMBL/GenBank/DDBJ whole genome shotgun (WGS) entry which is preliminary data.</text>
</comment>
<dbReference type="Pfam" id="PF20148">
    <property type="entry name" value="DUF6531"/>
    <property type="match status" value="1"/>
</dbReference>
<proteinExistence type="predicted"/>
<dbReference type="InterPro" id="IPR031325">
    <property type="entry name" value="RHS_repeat"/>
</dbReference>
<dbReference type="Gene3D" id="2.180.10.10">
    <property type="entry name" value="RHS repeat-associated core"/>
    <property type="match status" value="3"/>
</dbReference>
<dbReference type="Proteomes" id="UP000730482">
    <property type="component" value="Unassembled WGS sequence"/>
</dbReference>
<dbReference type="Gene3D" id="1.10.287.1060">
    <property type="entry name" value="ESAT-6-like"/>
    <property type="match status" value="1"/>
</dbReference>
<name>A0ABS5L2F6_9ACTN</name>
<dbReference type="EMBL" id="JAAFYZ010000193">
    <property type="protein sequence ID" value="MBS2552522.1"/>
    <property type="molecule type" value="Genomic_DNA"/>
</dbReference>
<feature type="compositionally biased region" description="Polar residues" evidence="2">
    <location>
        <begin position="136"/>
        <end position="145"/>
    </location>
</feature>
<feature type="region of interest" description="Disordered" evidence="2">
    <location>
        <begin position="136"/>
        <end position="155"/>
    </location>
</feature>
<feature type="domain" description="DUF6531" evidence="3">
    <location>
        <begin position="340"/>
        <end position="412"/>
    </location>
</feature>
<dbReference type="InterPro" id="IPR022385">
    <property type="entry name" value="Rhs_assc_core"/>
</dbReference>
<organism evidence="6 7">
    <name type="scientific">Catenulispora pinistramenti</name>
    <dbReference type="NCBI Taxonomy" id="2705254"/>
    <lineage>
        <taxon>Bacteria</taxon>
        <taxon>Bacillati</taxon>
        <taxon>Actinomycetota</taxon>
        <taxon>Actinomycetes</taxon>
        <taxon>Catenulisporales</taxon>
        <taxon>Catenulisporaceae</taxon>
        <taxon>Catenulispora</taxon>
    </lineage>
</organism>
<evidence type="ECO:0000259" key="3">
    <source>
        <dbReference type="Pfam" id="PF20148"/>
    </source>
</evidence>
<dbReference type="Pfam" id="PF05593">
    <property type="entry name" value="RHS_repeat"/>
    <property type="match status" value="5"/>
</dbReference>
<dbReference type="SUPFAM" id="SSF140453">
    <property type="entry name" value="EsxAB dimer-like"/>
    <property type="match status" value="1"/>
</dbReference>
<dbReference type="PANTHER" id="PTHR32305:SF15">
    <property type="entry name" value="PROTEIN RHSA-RELATED"/>
    <property type="match status" value="1"/>
</dbReference>
<evidence type="ECO:0000259" key="4">
    <source>
        <dbReference type="Pfam" id="PF21725"/>
    </source>
</evidence>
<protein>
    <recommendedName>
        <fullName evidence="8">YD repeat protein</fullName>
    </recommendedName>
</protein>
<dbReference type="RefSeq" id="WP_212018185.1">
    <property type="nucleotide sequence ID" value="NZ_JAAFYZ010000193.1"/>
</dbReference>
<dbReference type="Pfam" id="PF25023">
    <property type="entry name" value="TEN_YD-shell"/>
    <property type="match status" value="1"/>
</dbReference>
<feature type="domain" description="Teneurin-like YD-shell" evidence="5">
    <location>
        <begin position="597"/>
        <end position="774"/>
    </location>
</feature>
<dbReference type="InterPro" id="IPR056823">
    <property type="entry name" value="TEN-like_YD-shell"/>
</dbReference>
<accession>A0ABS5L2F6</accession>
<evidence type="ECO:0008006" key="8">
    <source>
        <dbReference type="Google" id="ProtNLM"/>
    </source>
</evidence>
<dbReference type="InterPro" id="IPR036689">
    <property type="entry name" value="ESAT-6-like_sf"/>
</dbReference>
<dbReference type="PANTHER" id="PTHR32305">
    <property type="match status" value="1"/>
</dbReference>
<evidence type="ECO:0000259" key="5">
    <source>
        <dbReference type="Pfam" id="PF25023"/>
    </source>
</evidence>
<dbReference type="Pfam" id="PF21725">
    <property type="entry name" value="T7SS_signal"/>
    <property type="match status" value="1"/>
</dbReference>
<dbReference type="InterPro" id="IPR045351">
    <property type="entry name" value="DUF6531"/>
</dbReference>
<feature type="domain" description="Putative T7SS secretion signal" evidence="4">
    <location>
        <begin position="19"/>
        <end position="185"/>
    </location>
</feature>
<evidence type="ECO:0000313" key="7">
    <source>
        <dbReference type="Proteomes" id="UP000730482"/>
    </source>
</evidence>
<feature type="compositionally biased region" description="Low complexity" evidence="2">
    <location>
        <begin position="146"/>
        <end position="155"/>
    </location>
</feature>
<dbReference type="InterPro" id="IPR049082">
    <property type="entry name" value="T7SS_signal"/>
</dbReference>
<evidence type="ECO:0000256" key="1">
    <source>
        <dbReference type="ARBA" id="ARBA00022737"/>
    </source>
</evidence>
<keyword evidence="1" id="KW-0677">Repeat</keyword>
<evidence type="ECO:0000313" key="6">
    <source>
        <dbReference type="EMBL" id="MBS2552522.1"/>
    </source>
</evidence>
<dbReference type="NCBIfam" id="TIGR03696">
    <property type="entry name" value="Rhs_assc_core"/>
    <property type="match status" value="1"/>
</dbReference>
<dbReference type="InterPro" id="IPR050708">
    <property type="entry name" value="T6SS_VgrG/RHS"/>
</dbReference>
<sequence length="1512" mass="162820">MARPTGWDILGLDGDPTPGVVESVQALAKQFGDFAHDVESAYRSLNSFGSDATAMQWVGQTADAFKANYGPLPGRLQKLYTSYSEASDALSAYAPQLQAAQSKADSALRQAQDANADMQRATTNANSAAADLKTAQQNHAANPNPQAVTDAQTAHDTAQTNLNNAKARMAALTTQANQAHDDRIAAAKTCAKALGHAQADGIHNKSWWQHLGEDLSEWGGKIAEIAGDLAPFLDVLALATSWIPGVDVITAALAEADDIIALVGTGMQIAGDGMQGHWGDALLAAGMLGATYLGGRALEGVGGKLLGKLGDKFGKDAEGEAGALGAAEHPGGVEGCTKAGDPVDVVSGQMIAGDTDLALPGILPLVLRRVYASGSSTGRLFGPGWSSTLDQRLSVNAAGIHFVGDDAQTLHYPVPAAGEEVLPVLGKRWPLVWDREADEIRIVDRADGRTLHFAVVHHSEELGQIRDLTSISDRNGNRIEVLRDTQGTPTTVLHSGGYQVAVQTAAHGDGVRVTGVSLVAGGEGGDEIPVRSYAYDDAGRLTDITDSRGAVQRFEYDGQSRITASIDRLGFGYAYEYDARGRVARGIGDGGYLSADFAYDTATRVTAVTDSLGNVTEYHYDESRNVTALIDAEGRTLRFEQDRFGRLLAGTDQVGNTTRYEIDEQGDVVVIERPDGSTVSVEYNEFGQETLIGLPDGTRWHRSYDERGNLIAETDPLGARTTYEIDEHGAISAVVDALGHRTTYTTDAHGLPLTTVYPDGAAEHVVRDTFGRSVSFTNVQGQTSNVVRDTEGGLVAQTLADGTTQTWERDAAGNVVSHSDAAGNLFRFEIGPFQRLVAQIRPDGARYGFAYDTELRMTSVTGPGNVTWDYQYGPAAAVPIAESDFDGVTTGYRYDAAGRLLVKTRGNAAQSIAYDYDALGRVTRQTTGEGAVTEFAYDPLGRVMAARSDAATVEFTRDPLGRVVAESVDGRVTRNEYDALGRRIRRTTPTGLVSTWTFDAAHRARSLASDAGVMAFEYDAVGHETARRLGGGGAVAQAWDAAGRLTDQTVHAADPNAPESVPGLTQRRQYTYRPDGYPVAIADLLRGERRITNDSVGRVTAVEGGPSPERYAYDSLGNLVSANYPAPDDDAAGARDFRGTLPRAAGRVSYEHDERGRLVRVIRRTLDGRRRQWTYSWDADDRLVTASTPDDEVWHYRYDPLGRRIGKQRLDAAGVTVGEVLFSWDGDKLAERATQEPGHVVKILTWDWQPGQDRCAAQTIRVLSDGGQVISQSQYAVVGDTAGTPRELVAEDGQIAWQARATLWGVRSAGPEDEVTCPLGFPGQYHDAETGLEYNHFRYYDPETARYVSPDPLGLEAAPNNHAYVPNPLSWIDPLGLVPAGSGKDGGWYGALQPAGSGYEINHIPAKNVTKSLGGISMHSGPAIRMELDDHYALYSTRSSLPSQAWRQWQKELLGQGKITEVMQMDIDDIRNRFGTKYDGAIQEMIGSLKHNQGFQDFLTQHNMTIQYCKLG</sequence>
<evidence type="ECO:0000256" key="2">
    <source>
        <dbReference type="SAM" id="MobiDB-lite"/>
    </source>
</evidence>